<evidence type="ECO:0000313" key="3">
    <source>
        <dbReference type="Proteomes" id="UP001165063"/>
    </source>
</evidence>
<dbReference type="Proteomes" id="UP001165063">
    <property type="component" value="Unassembled WGS sequence"/>
</dbReference>
<gene>
    <name evidence="2" type="ORF">Amon01_000100700</name>
</gene>
<dbReference type="AlphaFoldDB" id="A0A9W6YMF2"/>
<dbReference type="Pfam" id="PF14616">
    <property type="entry name" value="Rua1_C"/>
    <property type="match status" value="1"/>
</dbReference>
<protein>
    <submittedName>
        <fullName evidence="2">Unnamed protein product</fullName>
    </submittedName>
</protein>
<organism evidence="2 3">
    <name type="scientific">Ambrosiozyma monospora</name>
    <name type="common">Yeast</name>
    <name type="synonym">Endomycopsis monosporus</name>
    <dbReference type="NCBI Taxonomy" id="43982"/>
    <lineage>
        <taxon>Eukaryota</taxon>
        <taxon>Fungi</taxon>
        <taxon>Dikarya</taxon>
        <taxon>Ascomycota</taxon>
        <taxon>Saccharomycotina</taxon>
        <taxon>Pichiomycetes</taxon>
        <taxon>Pichiales</taxon>
        <taxon>Pichiaceae</taxon>
        <taxon>Ambrosiozyma</taxon>
    </lineage>
</organism>
<dbReference type="EMBL" id="BSXU01000292">
    <property type="protein sequence ID" value="GMG20146.1"/>
    <property type="molecule type" value="Genomic_DNA"/>
</dbReference>
<dbReference type="OrthoDB" id="4099223at2759"/>
<feature type="domain" description="Transcription regulator Rua1 C-terminal" evidence="1">
    <location>
        <begin position="331"/>
        <end position="461"/>
    </location>
</feature>
<dbReference type="InterPro" id="IPR028012">
    <property type="entry name" value="Rua1_C"/>
</dbReference>
<name>A0A9W6YMF2_AMBMO</name>
<accession>A0A9W6YMF2</accession>
<evidence type="ECO:0000259" key="1">
    <source>
        <dbReference type="Pfam" id="PF14616"/>
    </source>
</evidence>
<evidence type="ECO:0000313" key="2">
    <source>
        <dbReference type="EMBL" id="GMG20146.1"/>
    </source>
</evidence>
<comment type="caution">
    <text evidence="2">The sequence shown here is derived from an EMBL/GenBank/DDBJ whole genome shotgun (WGS) entry which is preliminary data.</text>
</comment>
<keyword evidence="3" id="KW-1185">Reference proteome</keyword>
<proteinExistence type="predicted"/>
<sequence length="470" mass="52795">MNFSVSDVSASSDSLDLSLLQNLNGDDSISGCLSPFPSEMFGDLDTGFDSIAGDLTSDLKEELGSCVNKQELQGNSGTVVIEDSLSINKESNTDQNTSLLDSLLADVDPLTNGSMSEKDVSSLEAANISPDYVLDVKDFFENDVSEDFFDQFPTDGTEPAITVGDEENIITTPSLSPMMNNILDVEMLNQLDVPDLVGDFSSPDIDANDVHEALLGCFCQERKSSESHAQTPLVLLPMNTEGKSKKRQFDVVEDTCDSHNDSKRARLENMENPIQKKGIFIPENAMTPSVPTPNFENYRVLNNIFLDQVLDSSREIPNDRWMYESAKPTENLTPYSPRVYRYLKCYDEFRKLTGKVVERQGLCPYCPLERIHYEHTSFFDLNSSEYSLHLSLCHGVFTTGDFMKQPTVHKMGLEFKVRGEPRLVECIECPYDNCKEAFKVNNKQPGAKKFGAYIRHVRKCHMIRKNKKHS</sequence>
<reference evidence="2" key="1">
    <citation type="submission" date="2023-04" db="EMBL/GenBank/DDBJ databases">
        <title>Ambrosiozyma monospora NBRC 1965.</title>
        <authorList>
            <person name="Ichikawa N."/>
            <person name="Sato H."/>
            <person name="Tonouchi N."/>
        </authorList>
    </citation>
    <scope>NUCLEOTIDE SEQUENCE</scope>
    <source>
        <strain evidence="2">NBRC 1965</strain>
    </source>
</reference>